<dbReference type="Gene3D" id="3.40.50.720">
    <property type="entry name" value="NAD(P)-binding Rossmann-like Domain"/>
    <property type="match status" value="1"/>
</dbReference>
<dbReference type="GO" id="GO:0016616">
    <property type="term" value="F:oxidoreductase activity, acting on the CH-OH group of donors, NAD or NADP as acceptor"/>
    <property type="evidence" value="ECO:0007669"/>
    <property type="project" value="TreeGrafter"/>
</dbReference>
<evidence type="ECO:0000313" key="4">
    <source>
        <dbReference type="Proteomes" id="UP000007306"/>
    </source>
</evidence>
<evidence type="ECO:0000313" key="3">
    <source>
        <dbReference type="EnsemblPlants" id="ORGLA04G0213300.1"/>
    </source>
</evidence>
<dbReference type="PANTHER" id="PTHR10366">
    <property type="entry name" value="NAD DEPENDENT EPIMERASE/DEHYDRATASE"/>
    <property type="match status" value="1"/>
</dbReference>
<dbReference type="Pfam" id="PF01370">
    <property type="entry name" value="Epimerase"/>
    <property type="match status" value="1"/>
</dbReference>
<dbReference type="EnsemblPlants" id="ORGLA04G0213300.1">
    <property type="protein sequence ID" value="ORGLA04G0213300.1"/>
    <property type="gene ID" value="ORGLA04G0213300"/>
</dbReference>
<dbReference type="AlphaFoldDB" id="I1PPL4"/>
<sequence length="337" mass="36645">MSAVEMKTACVTGGNGYIASALIKMLLQKGYAVNTTVRNPGDDMKKTSHLKDLEALGPLEVFRADMDEEGSFDDAVAGCDYAFLVAAPVNFQSENPEKEMIEAGVQGTMNVMRSCVRAGTVKRVILTSSVAAVSGRPLQGDGHVLDEDSWSDVEYLTREKPPAWSYSVSKVLMEKAACEFAEENNISLVTVFPVFTLGAAPTPTAATSVSAMLSLLSDHEMQLKTLKGLAATGPIPTVHVDDLCRAEVFVAEKESASGRYICSSLSTTVMAFTRFVAGKHPRYNVKTDGHQGFPEKPRVCYSSEKLVREGFEFKWTDLDEVFDDLIEYGKVLGILPQ</sequence>
<dbReference type="eggNOG" id="KOG1502">
    <property type="taxonomic scope" value="Eukaryota"/>
</dbReference>
<dbReference type="OMA" id="ICCAYNT"/>
<keyword evidence="4" id="KW-1185">Reference proteome</keyword>
<name>I1PPL4_ORYGL</name>
<dbReference type="SUPFAM" id="SSF51735">
    <property type="entry name" value="NAD(P)-binding Rossmann-fold domains"/>
    <property type="match status" value="1"/>
</dbReference>
<protein>
    <recommendedName>
        <fullName evidence="2">NAD-dependent epimerase/dehydratase domain-containing protein</fullName>
    </recommendedName>
</protein>
<dbReference type="CDD" id="cd08958">
    <property type="entry name" value="FR_SDR_e"/>
    <property type="match status" value="1"/>
</dbReference>
<proteinExistence type="predicted"/>
<dbReference type="Proteomes" id="UP000007306">
    <property type="component" value="Chromosome 4"/>
</dbReference>
<dbReference type="InterPro" id="IPR001509">
    <property type="entry name" value="Epimerase_deHydtase"/>
</dbReference>
<keyword evidence="1" id="KW-0560">Oxidoreductase</keyword>
<dbReference type="FunFam" id="3.40.50.720:FF:000428">
    <property type="entry name" value="Leucoanthocyanidin reductase"/>
    <property type="match status" value="1"/>
</dbReference>
<evidence type="ECO:0000256" key="1">
    <source>
        <dbReference type="ARBA" id="ARBA00023002"/>
    </source>
</evidence>
<organism evidence="3 4">
    <name type="scientific">Oryza glaberrima</name>
    <name type="common">African rice</name>
    <dbReference type="NCBI Taxonomy" id="4538"/>
    <lineage>
        <taxon>Eukaryota</taxon>
        <taxon>Viridiplantae</taxon>
        <taxon>Streptophyta</taxon>
        <taxon>Embryophyta</taxon>
        <taxon>Tracheophyta</taxon>
        <taxon>Spermatophyta</taxon>
        <taxon>Magnoliopsida</taxon>
        <taxon>Liliopsida</taxon>
        <taxon>Poales</taxon>
        <taxon>Poaceae</taxon>
        <taxon>BOP clade</taxon>
        <taxon>Oryzoideae</taxon>
        <taxon>Oryzeae</taxon>
        <taxon>Oryzinae</taxon>
        <taxon>Oryza</taxon>
    </lineage>
</organism>
<dbReference type="PANTHER" id="PTHR10366:SF727">
    <property type="entry name" value="OS10G0477900 PROTEIN"/>
    <property type="match status" value="1"/>
</dbReference>
<dbReference type="InterPro" id="IPR036291">
    <property type="entry name" value="NAD(P)-bd_dom_sf"/>
</dbReference>
<dbReference type="InterPro" id="IPR050425">
    <property type="entry name" value="NAD(P)_dehydrat-like"/>
</dbReference>
<reference evidence="3" key="1">
    <citation type="submission" date="2015-06" db="UniProtKB">
        <authorList>
            <consortium name="EnsemblPlants"/>
        </authorList>
    </citation>
    <scope>IDENTIFICATION</scope>
</reference>
<feature type="domain" description="NAD-dependent epimerase/dehydratase" evidence="2">
    <location>
        <begin position="10"/>
        <end position="256"/>
    </location>
</feature>
<dbReference type="STRING" id="4538.I1PPL4"/>
<reference evidence="3 4" key="2">
    <citation type="submission" date="2018-04" db="EMBL/GenBank/DDBJ databases">
        <title>OglaRS2 (Oryza glaberrima Reference Sequence Version 2).</title>
        <authorList>
            <person name="Zhang J."/>
            <person name="Kudrna D."/>
            <person name="Lee S."/>
            <person name="Talag J."/>
            <person name="Rajasekar S."/>
            <person name="Wing R.A."/>
        </authorList>
    </citation>
    <scope>NUCLEOTIDE SEQUENCE [LARGE SCALE GENOMIC DNA]</scope>
    <source>
        <strain evidence="3 4">cv. IRGC 96717</strain>
    </source>
</reference>
<dbReference type="HOGENOM" id="CLU_007383_9_0_1"/>
<dbReference type="Gramene" id="ORGLA04G0213300.1">
    <property type="protein sequence ID" value="ORGLA04G0213300.1"/>
    <property type="gene ID" value="ORGLA04G0213300"/>
</dbReference>
<evidence type="ECO:0000259" key="2">
    <source>
        <dbReference type="Pfam" id="PF01370"/>
    </source>
</evidence>
<accession>I1PPL4</accession>